<keyword evidence="1" id="KW-0732">Signal</keyword>
<dbReference type="PROSITE" id="PS50805">
    <property type="entry name" value="KRAB"/>
    <property type="match status" value="1"/>
</dbReference>
<dbReference type="Pfam" id="PF01352">
    <property type="entry name" value="KRAB"/>
    <property type="match status" value="1"/>
</dbReference>
<feature type="chain" id="PRO_5034773348" description="KRAB domain-containing protein" evidence="1">
    <location>
        <begin position="21"/>
        <end position="143"/>
    </location>
</feature>
<evidence type="ECO:0000256" key="1">
    <source>
        <dbReference type="SAM" id="SignalP"/>
    </source>
</evidence>
<evidence type="ECO:0000313" key="3">
    <source>
        <dbReference type="Ensembl" id="ENSBMSP00010015087.1"/>
    </source>
</evidence>
<sequence>MAAPHLSTLCTLLVLDPSCADERITEMENFHSELQNAITFEDVAMDFTQEEWALLNSSQRQLYRDVMLENYRNLASLRHQLSKPPLITQMEQEDEMETVERRIHQDTCSDELILLKAKQPQQKQEFTLEKKPLHVINVEKPSE</sequence>
<reference evidence="3" key="1">
    <citation type="submission" date="2023-09" db="UniProtKB">
        <authorList>
            <consortium name="Ensembl"/>
        </authorList>
    </citation>
    <scope>IDENTIFICATION</scope>
</reference>
<dbReference type="InterPro" id="IPR001909">
    <property type="entry name" value="KRAB"/>
</dbReference>
<dbReference type="PANTHER" id="PTHR23232:SF157">
    <property type="entry name" value="ZINC FINGER PROTEIN 525"/>
    <property type="match status" value="1"/>
</dbReference>
<dbReference type="InterPro" id="IPR050169">
    <property type="entry name" value="Krueppel_C2H2_ZnF"/>
</dbReference>
<accession>A0A8C0D397</accession>
<protein>
    <recommendedName>
        <fullName evidence="2">KRAB domain-containing protein</fullName>
    </recommendedName>
</protein>
<dbReference type="PANTHER" id="PTHR23232">
    <property type="entry name" value="KRAB DOMAIN C2H2 ZINC FINGER"/>
    <property type="match status" value="1"/>
</dbReference>
<organism evidence="3">
    <name type="scientific">Balaenoptera musculus</name>
    <name type="common">Blue whale</name>
    <dbReference type="NCBI Taxonomy" id="9771"/>
    <lineage>
        <taxon>Eukaryota</taxon>
        <taxon>Metazoa</taxon>
        <taxon>Chordata</taxon>
        <taxon>Craniata</taxon>
        <taxon>Vertebrata</taxon>
        <taxon>Euteleostomi</taxon>
        <taxon>Mammalia</taxon>
        <taxon>Eutheria</taxon>
        <taxon>Laurasiatheria</taxon>
        <taxon>Artiodactyla</taxon>
        <taxon>Whippomorpha</taxon>
        <taxon>Cetacea</taxon>
        <taxon>Mysticeti</taxon>
        <taxon>Balaenopteridae</taxon>
        <taxon>Balaenoptera</taxon>
    </lineage>
</organism>
<dbReference type="InterPro" id="IPR036051">
    <property type="entry name" value="KRAB_dom_sf"/>
</dbReference>
<dbReference type="GeneTree" id="ENSGT00940000160844"/>
<dbReference type="SMART" id="SM00349">
    <property type="entry name" value="KRAB"/>
    <property type="match status" value="1"/>
</dbReference>
<evidence type="ECO:0000259" key="2">
    <source>
        <dbReference type="PROSITE" id="PS50805"/>
    </source>
</evidence>
<feature type="signal peptide" evidence="1">
    <location>
        <begin position="1"/>
        <end position="20"/>
    </location>
</feature>
<feature type="domain" description="KRAB" evidence="2">
    <location>
        <begin position="38"/>
        <end position="109"/>
    </location>
</feature>
<dbReference type="CDD" id="cd07765">
    <property type="entry name" value="KRAB_A-box"/>
    <property type="match status" value="1"/>
</dbReference>
<dbReference type="SUPFAM" id="SSF109640">
    <property type="entry name" value="KRAB domain (Kruppel-associated box)"/>
    <property type="match status" value="1"/>
</dbReference>
<name>A0A8C0D397_BALMU</name>
<dbReference type="AlphaFoldDB" id="A0A8C0D397"/>
<dbReference type="Gene3D" id="6.10.140.140">
    <property type="match status" value="1"/>
</dbReference>
<dbReference type="Ensembl" id="ENSBMST00010016703.1">
    <property type="protein sequence ID" value="ENSBMSP00010015087.1"/>
    <property type="gene ID" value="ENSBMSG00010011003.1"/>
</dbReference>
<dbReference type="GO" id="GO:0006355">
    <property type="term" value="P:regulation of DNA-templated transcription"/>
    <property type="evidence" value="ECO:0007669"/>
    <property type="project" value="InterPro"/>
</dbReference>
<proteinExistence type="predicted"/>